<accession>A0A067MZ84</accession>
<dbReference type="Gene3D" id="3.30.560.10">
    <property type="entry name" value="Glucose Oxidase, domain 3"/>
    <property type="match status" value="1"/>
</dbReference>
<reference evidence="2" key="1">
    <citation type="journal article" date="2014" name="Proc. Natl. Acad. Sci. U.S.A.">
        <title>Extensive sampling of basidiomycete genomes demonstrates inadequacy of the white-rot/brown-rot paradigm for wood decay fungi.</title>
        <authorList>
            <person name="Riley R."/>
            <person name="Salamov A.A."/>
            <person name="Brown D.W."/>
            <person name="Nagy L.G."/>
            <person name="Floudas D."/>
            <person name="Held B.W."/>
            <person name="Levasseur A."/>
            <person name="Lombard V."/>
            <person name="Morin E."/>
            <person name="Otillar R."/>
            <person name="Lindquist E.A."/>
            <person name="Sun H."/>
            <person name="LaButti K.M."/>
            <person name="Schmutz J."/>
            <person name="Jabbour D."/>
            <person name="Luo H."/>
            <person name="Baker S.E."/>
            <person name="Pisabarro A.G."/>
            <person name="Walton J.D."/>
            <person name="Blanchette R.A."/>
            <person name="Henrissat B."/>
            <person name="Martin F."/>
            <person name="Cullen D."/>
            <person name="Hibbett D.S."/>
            <person name="Grigoriev I.V."/>
        </authorList>
    </citation>
    <scope>NUCLEOTIDE SEQUENCE [LARGE SCALE GENOMIC DNA]</scope>
    <source>
        <strain evidence="2">FD-172 SS1</strain>
    </source>
</reference>
<evidence type="ECO:0000313" key="2">
    <source>
        <dbReference type="Proteomes" id="UP000027195"/>
    </source>
</evidence>
<proteinExistence type="predicted"/>
<keyword evidence="2" id="KW-1185">Reference proteome</keyword>
<protein>
    <submittedName>
        <fullName evidence="1">Uncharacterized protein</fullName>
    </submittedName>
</protein>
<dbReference type="EMBL" id="KL198017">
    <property type="protein sequence ID" value="KDQ20914.1"/>
    <property type="molecule type" value="Genomic_DNA"/>
</dbReference>
<dbReference type="InterPro" id="IPR036188">
    <property type="entry name" value="FAD/NAD-bd_sf"/>
</dbReference>
<organism evidence="1 2">
    <name type="scientific">Botryobasidium botryosum (strain FD-172 SS1)</name>
    <dbReference type="NCBI Taxonomy" id="930990"/>
    <lineage>
        <taxon>Eukaryota</taxon>
        <taxon>Fungi</taxon>
        <taxon>Dikarya</taxon>
        <taxon>Basidiomycota</taxon>
        <taxon>Agaricomycotina</taxon>
        <taxon>Agaricomycetes</taxon>
        <taxon>Cantharellales</taxon>
        <taxon>Botryobasidiaceae</taxon>
        <taxon>Botryobasidium</taxon>
    </lineage>
</organism>
<dbReference type="InParanoid" id="A0A067MZ84"/>
<gene>
    <name evidence="1" type="ORF">BOTBODRAFT_142330</name>
</gene>
<dbReference type="Gene3D" id="3.50.50.60">
    <property type="entry name" value="FAD/NAD(P)-binding domain"/>
    <property type="match status" value="1"/>
</dbReference>
<evidence type="ECO:0000313" key="1">
    <source>
        <dbReference type="EMBL" id="KDQ20914.1"/>
    </source>
</evidence>
<dbReference type="Proteomes" id="UP000027195">
    <property type="component" value="Unassembled WGS sequence"/>
</dbReference>
<sequence length="125" mass="14243">MCRCLKLVKTGSRACPIPRLYTQPQRNCPARIFCCPRVKPFEGDSPESPMSFGYTTQGSSINGMICHVGAPSDYDEWFATPEPGASEWKYFVFVKYLRKFEKFIRHRSHPKNAALHGKAGPITWQ</sequence>
<name>A0A067MZ84_BOTB1</name>
<dbReference type="STRING" id="930990.A0A067MZ84"/>
<dbReference type="HOGENOM" id="CLU_1992242_0_0_1"/>
<dbReference type="OrthoDB" id="269227at2759"/>
<dbReference type="AlphaFoldDB" id="A0A067MZ84"/>